<evidence type="ECO:0000256" key="5">
    <source>
        <dbReference type="ARBA" id="ARBA00023136"/>
    </source>
</evidence>
<evidence type="ECO:0000256" key="2">
    <source>
        <dbReference type="ARBA" id="ARBA00006070"/>
    </source>
</evidence>
<dbReference type="Proteomes" id="UP000289738">
    <property type="component" value="Chromosome B10"/>
</dbReference>
<evidence type="ECO:0000313" key="7">
    <source>
        <dbReference type="EMBL" id="RYQ83913.1"/>
    </source>
</evidence>
<dbReference type="STRING" id="3818.A0A444X2T6"/>
<dbReference type="PANTHER" id="PTHR10743:SF28">
    <property type="entry name" value="PROTEIN RER1C"/>
    <property type="match status" value="1"/>
</dbReference>
<dbReference type="Pfam" id="PF03248">
    <property type="entry name" value="Rer1"/>
    <property type="match status" value="1"/>
</dbReference>
<feature type="transmembrane region" description="Helical" evidence="6">
    <location>
        <begin position="12"/>
        <end position="34"/>
    </location>
</feature>
<dbReference type="AlphaFoldDB" id="A0A444X2T6"/>
<protein>
    <submittedName>
        <fullName evidence="7">Uncharacterized protein</fullName>
    </submittedName>
</protein>
<evidence type="ECO:0000313" key="8">
    <source>
        <dbReference type="Proteomes" id="UP000289738"/>
    </source>
</evidence>
<evidence type="ECO:0000256" key="1">
    <source>
        <dbReference type="ARBA" id="ARBA00004141"/>
    </source>
</evidence>
<dbReference type="EMBL" id="SDMP01000020">
    <property type="protein sequence ID" value="RYQ83913.1"/>
    <property type="molecule type" value="Genomic_DNA"/>
</dbReference>
<dbReference type="GO" id="GO:0006890">
    <property type="term" value="P:retrograde vesicle-mediated transport, Golgi to endoplasmic reticulum"/>
    <property type="evidence" value="ECO:0007669"/>
    <property type="project" value="TreeGrafter"/>
</dbReference>
<dbReference type="GO" id="GO:0000139">
    <property type="term" value="C:Golgi membrane"/>
    <property type="evidence" value="ECO:0007669"/>
    <property type="project" value="TreeGrafter"/>
</dbReference>
<organism evidence="7 8">
    <name type="scientific">Arachis hypogaea</name>
    <name type="common">Peanut</name>
    <dbReference type="NCBI Taxonomy" id="3818"/>
    <lineage>
        <taxon>Eukaryota</taxon>
        <taxon>Viridiplantae</taxon>
        <taxon>Streptophyta</taxon>
        <taxon>Embryophyta</taxon>
        <taxon>Tracheophyta</taxon>
        <taxon>Spermatophyta</taxon>
        <taxon>Magnoliopsida</taxon>
        <taxon>eudicotyledons</taxon>
        <taxon>Gunneridae</taxon>
        <taxon>Pentapetalae</taxon>
        <taxon>rosids</taxon>
        <taxon>fabids</taxon>
        <taxon>Fabales</taxon>
        <taxon>Fabaceae</taxon>
        <taxon>Papilionoideae</taxon>
        <taxon>50 kb inversion clade</taxon>
        <taxon>dalbergioids sensu lato</taxon>
        <taxon>Dalbergieae</taxon>
        <taxon>Pterocarpus clade</taxon>
        <taxon>Arachis</taxon>
    </lineage>
</organism>
<dbReference type="InterPro" id="IPR004932">
    <property type="entry name" value="Rer1"/>
</dbReference>
<dbReference type="PANTHER" id="PTHR10743">
    <property type="entry name" value="PROTEIN RER1"/>
    <property type="match status" value="1"/>
</dbReference>
<keyword evidence="4 6" id="KW-1133">Transmembrane helix</keyword>
<comment type="caution">
    <text evidence="7">The sequence shown here is derived from an EMBL/GenBank/DDBJ whole genome shotgun (WGS) entry which is preliminary data.</text>
</comment>
<evidence type="ECO:0000256" key="3">
    <source>
        <dbReference type="ARBA" id="ARBA00022692"/>
    </source>
</evidence>
<proteinExistence type="inferred from homology"/>
<dbReference type="GO" id="GO:0005783">
    <property type="term" value="C:endoplasmic reticulum"/>
    <property type="evidence" value="ECO:0007669"/>
    <property type="project" value="GOC"/>
</dbReference>
<keyword evidence="8" id="KW-1185">Reference proteome</keyword>
<keyword evidence="3 6" id="KW-0812">Transmembrane</keyword>
<keyword evidence="5 6" id="KW-0472">Membrane</keyword>
<comment type="similarity">
    <text evidence="2">Belongs to the RER1 family.</text>
</comment>
<reference evidence="7 8" key="1">
    <citation type="submission" date="2019-01" db="EMBL/GenBank/DDBJ databases">
        <title>Sequencing of cultivated peanut Arachis hypogaea provides insights into genome evolution and oil improvement.</title>
        <authorList>
            <person name="Chen X."/>
        </authorList>
    </citation>
    <scope>NUCLEOTIDE SEQUENCE [LARGE SCALE GENOMIC DNA]</scope>
    <source>
        <strain evidence="8">cv. Fuhuasheng</strain>
        <tissue evidence="7">Leaves</tissue>
    </source>
</reference>
<evidence type="ECO:0000256" key="6">
    <source>
        <dbReference type="SAM" id="Phobius"/>
    </source>
</evidence>
<evidence type="ECO:0000256" key="4">
    <source>
        <dbReference type="ARBA" id="ARBA00022989"/>
    </source>
</evidence>
<comment type="subcellular location">
    <subcellularLocation>
        <location evidence="1">Membrane</location>
        <topology evidence="1">Multi-pass membrane protein</topology>
    </subcellularLocation>
</comment>
<dbReference type="Gramene" id="arahy.Tifrunner.gnm2.ann2.Ah20g222300.1">
    <property type="protein sequence ID" value="arahy.Tifrunner.gnm2.ann2.Ah20g222300.1-CDS"/>
    <property type="gene ID" value="arahy.Tifrunner.gnm2.ann2.Ah20g222300"/>
</dbReference>
<dbReference type="GO" id="GO:0006621">
    <property type="term" value="P:protein retention in ER lumen"/>
    <property type="evidence" value="ECO:0007669"/>
    <property type="project" value="TreeGrafter"/>
</dbReference>
<gene>
    <name evidence="7" type="ORF">Ahy_B10g102802</name>
</gene>
<accession>A0A444X2T6</accession>
<sequence>MFSSNPGSDAVLHLSLASISFTSANYFSLDGAISRWKFTVLRQYQHFLNKTTPHMLNRWIGSLTIACIYVLHFYIVSYSLGIYMLNLLIASFTLRLIPKFKNSTTVPLSPPRAPMSSIPSFAASMSSSSGIQSRLV</sequence>
<name>A0A444X2T6_ARAHY</name>